<sequence length="296" mass="33575">MQACPEYSGVSACLQAEAPFTVFLDPRCLYAPGKADDTYENLRLVRGRPGTGPSSAEQGQKLQQASHDHAAKHDELWQQVGTQEQRLGQAGEALVQAQEELARTRAELVQARQGGDRVRSWDTELQESRAVLEHMQEQAQDLQQQLNGTMRALASTRPCHVTDCCPETWVLHRGKCLLLSKEKKTWKDSKKWCEQESSWLLILWDWDKMKMPSFLTTTDALYWIGLWRDWKKMRRCTWIDGTEYSDGGTVITYASYGAMKGGSIMSELAWMKDELPWICEKKAGRPRGATESNSGV</sequence>
<dbReference type="InterPro" id="IPR039689">
    <property type="entry name" value="CD72"/>
</dbReference>
<dbReference type="GO" id="GO:0005886">
    <property type="term" value="C:plasma membrane"/>
    <property type="evidence" value="ECO:0007669"/>
    <property type="project" value="InterPro"/>
</dbReference>
<organism evidence="4 5">
    <name type="scientific">Alligator sinensis</name>
    <name type="common">Chinese alligator</name>
    <dbReference type="NCBI Taxonomy" id="38654"/>
    <lineage>
        <taxon>Eukaryota</taxon>
        <taxon>Metazoa</taxon>
        <taxon>Chordata</taxon>
        <taxon>Craniata</taxon>
        <taxon>Vertebrata</taxon>
        <taxon>Euteleostomi</taxon>
        <taxon>Archelosauria</taxon>
        <taxon>Archosauria</taxon>
        <taxon>Crocodylia</taxon>
        <taxon>Alligatoridae</taxon>
        <taxon>Alligatorinae</taxon>
        <taxon>Alligator</taxon>
    </lineage>
</organism>
<dbReference type="AlphaFoldDB" id="A0A3Q0FSM4"/>
<dbReference type="PANTHER" id="PTHR15028:SF6">
    <property type="entry name" value="B-CELL DIFFERENTIATION ANTIGEN CD72"/>
    <property type="match status" value="1"/>
</dbReference>
<dbReference type="PROSITE" id="PS50041">
    <property type="entry name" value="C_TYPE_LECTIN_2"/>
    <property type="match status" value="1"/>
</dbReference>
<dbReference type="Proteomes" id="UP000189705">
    <property type="component" value="Unplaced"/>
</dbReference>
<dbReference type="SMART" id="SM00034">
    <property type="entry name" value="CLECT"/>
    <property type="match status" value="1"/>
</dbReference>
<name>A0A3Q0FSM4_ALLSI</name>
<evidence type="ECO:0000313" key="4">
    <source>
        <dbReference type="Proteomes" id="UP000189705"/>
    </source>
</evidence>
<dbReference type="InterPro" id="IPR016186">
    <property type="entry name" value="C-type_lectin-like/link_sf"/>
</dbReference>
<dbReference type="GeneID" id="112548523"/>
<protein>
    <submittedName>
        <fullName evidence="5">LOW QUALITY PROTEIN: B-cell differentiation antigen CD72-like</fullName>
    </submittedName>
</protein>
<proteinExistence type="predicted"/>
<evidence type="ECO:0000313" key="5">
    <source>
        <dbReference type="RefSeq" id="XP_025050324.1"/>
    </source>
</evidence>
<evidence type="ECO:0000256" key="1">
    <source>
        <dbReference type="SAM" id="Coils"/>
    </source>
</evidence>
<evidence type="ECO:0000256" key="2">
    <source>
        <dbReference type="SAM" id="MobiDB-lite"/>
    </source>
</evidence>
<dbReference type="PANTHER" id="PTHR15028">
    <property type="entry name" value="CD72-RELATED"/>
    <property type="match status" value="1"/>
</dbReference>
<dbReference type="STRING" id="38654.A0A3Q0FSM4"/>
<dbReference type="Gene3D" id="3.10.100.10">
    <property type="entry name" value="Mannose-Binding Protein A, subunit A"/>
    <property type="match status" value="1"/>
</dbReference>
<feature type="compositionally biased region" description="Polar residues" evidence="2">
    <location>
        <begin position="52"/>
        <end position="65"/>
    </location>
</feature>
<keyword evidence="4" id="KW-1185">Reference proteome</keyword>
<dbReference type="InterPro" id="IPR001304">
    <property type="entry name" value="C-type_lectin-like"/>
</dbReference>
<feature type="region of interest" description="Disordered" evidence="2">
    <location>
        <begin position="45"/>
        <end position="71"/>
    </location>
</feature>
<dbReference type="InParanoid" id="A0A3Q0FSM4"/>
<accession>A0A3Q0FSM4</accession>
<dbReference type="RefSeq" id="XP_025050324.1">
    <property type="nucleotide sequence ID" value="XM_025194539.1"/>
</dbReference>
<gene>
    <name evidence="5" type="primary">LOC112548523</name>
</gene>
<reference evidence="5" key="1">
    <citation type="submission" date="2025-08" db="UniProtKB">
        <authorList>
            <consortium name="RefSeq"/>
        </authorList>
    </citation>
    <scope>IDENTIFICATION</scope>
</reference>
<feature type="domain" description="C-type lectin" evidence="3">
    <location>
        <begin position="172"/>
        <end position="270"/>
    </location>
</feature>
<dbReference type="KEGG" id="asn:112548523"/>
<dbReference type="SUPFAM" id="SSF56436">
    <property type="entry name" value="C-type lectin-like"/>
    <property type="match status" value="1"/>
</dbReference>
<keyword evidence="1" id="KW-0175">Coiled coil</keyword>
<dbReference type="GO" id="GO:0004888">
    <property type="term" value="F:transmembrane signaling receptor activity"/>
    <property type="evidence" value="ECO:0007669"/>
    <property type="project" value="InterPro"/>
</dbReference>
<feature type="coiled-coil region" evidence="1">
    <location>
        <begin position="87"/>
        <end position="152"/>
    </location>
</feature>
<dbReference type="InterPro" id="IPR016187">
    <property type="entry name" value="CTDL_fold"/>
</dbReference>
<evidence type="ECO:0000259" key="3">
    <source>
        <dbReference type="PROSITE" id="PS50041"/>
    </source>
</evidence>